<dbReference type="RefSeq" id="WP_087136460.1">
    <property type="nucleotide sequence ID" value="NZ_FUKR01000022.1"/>
</dbReference>
<accession>A0A1R4IXR4</accession>
<protein>
    <submittedName>
        <fullName evidence="1">Uncharacterized protein</fullName>
    </submittedName>
</protein>
<name>A0A1R4IXR4_9MICO</name>
<dbReference type="AlphaFoldDB" id="A0A1R4IXR4"/>
<sequence length="158" mass="17511">MTTTNETRIEVEQTADAREAAIRDLTEHDRIVYRHCDAPAGKSVESGLFANKYGDLATVSGQRLSINGIWIGSRPHLTLLAVIKREPPFDPKPGEVWGSKTAFTDRAVFLSGGTGEAFPWLAHRPGSNTSWHTTKEIQNAIREHGWVKLYEGGQEVAR</sequence>
<evidence type="ECO:0000313" key="1">
    <source>
        <dbReference type="EMBL" id="SJN24676.1"/>
    </source>
</evidence>
<keyword evidence="2" id="KW-1185">Reference proteome</keyword>
<organism evidence="1 2">
    <name type="scientific">Mycetocola reblochoni REB411</name>
    <dbReference type="NCBI Taxonomy" id="1255698"/>
    <lineage>
        <taxon>Bacteria</taxon>
        <taxon>Bacillati</taxon>
        <taxon>Actinomycetota</taxon>
        <taxon>Actinomycetes</taxon>
        <taxon>Micrococcales</taxon>
        <taxon>Microbacteriaceae</taxon>
        <taxon>Mycetocola</taxon>
    </lineage>
</organism>
<dbReference type="Proteomes" id="UP000196778">
    <property type="component" value="Unassembled WGS sequence"/>
</dbReference>
<gene>
    <name evidence="1" type="ORF">FM119_04410</name>
</gene>
<reference evidence="2" key="1">
    <citation type="submission" date="2017-02" db="EMBL/GenBank/DDBJ databases">
        <authorList>
            <person name="Dridi B."/>
        </authorList>
    </citation>
    <scope>NUCLEOTIDE SEQUENCE [LARGE SCALE GENOMIC DNA]</scope>
    <source>
        <strain evidence="2">EB411</strain>
    </source>
</reference>
<dbReference type="EMBL" id="FUKR01000022">
    <property type="protein sequence ID" value="SJN24676.1"/>
    <property type="molecule type" value="Genomic_DNA"/>
</dbReference>
<evidence type="ECO:0000313" key="2">
    <source>
        <dbReference type="Proteomes" id="UP000196778"/>
    </source>
</evidence>
<proteinExistence type="predicted"/>